<dbReference type="PROSITE" id="PS51318">
    <property type="entry name" value="TAT"/>
    <property type="match status" value="1"/>
</dbReference>
<dbReference type="Gene3D" id="3.50.50.60">
    <property type="entry name" value="FAD/NAD(P)-binding domain"/>
    <property type="match status" value="1"/>
</dbReference>
<sequence length="643" mass="70257">MSQSDKPSIGRRDFLQGTALAVGATLVPAAVHARSALESGPDGTTLTPLQRAGISQQDPGYYPPRLTGMRGSHAGSYPVAHQLRDEGGWTGEEGRDTGERYDVAIVGAGISGMGAAYAYRRKHPSAKILVLDNHDDIGGHAKRNEFDVDGHHLIGYGGSQSMMTTYPAEALSLLSEIGIELRPFTGYWDLDFRRRHDLMTGAFFGKESFGRDHLTRGTVDLPPAQVFAEAPISEQAKKDLIRIFTQKVDYLKGMTLEEKFALLASITFEDFLTKHAKVDADVVKFFHSIPCEVSGIGSDASSALLALTAGTFTQTYPEPISMMWNLLEGMHLGITPGDAYGYVCHFPDGNAGIVRGIARALVPEALPGSTMEDLVTAKMDYALLDKPDSAARIRLNSTVVKVANIGSPMTAREAEVTYVRNGEVERVRAGGVVMACYNMIIPRIITDLPQEQKTALEYPVKVPLVYTNVAIRNWRAIKSLGVDQVYCPNSFYYTVMMDFPVSMGEYRFTQSPDEPALLHLVTHIPTPRGIPPRDQRRAGRYFLYSTPFEVFERNAYDQLDRMFGAGGFNSKRDIAAITVNRWPHGYADSLTGLDDPAWAPGEAPNIVGRRKFGRVTIANSDAGANAEAGEAIVEGIRAVNELG</sequence>
<name>A0A6I4UXH6_9SPHN</name>
<accession>A0A6I4UXH6</accession>
<evidence type="ECO:0000256" key="1">
    <source>
        <dbReference type="SAM" id="MobiDB-lite"/>
    </source>
</evidence>
<feature type="compositionally biased region" description="Polar residues" evidence="1">
    <location>
        <begin position="42"/>
        <end position="57"/>
    </location>
</feature>
<dbReference type="PANTHER" id="PTHR42923:SF3">
    <property type="entry name" value="PROTOPORPHYRINOGEN OXIDASE"/>
    <property type="match status" value="1"/>
</dbReference>
<dbReference type="Proteomes" id="UP000469159">
    <property type="component" value="Unassembled WGS sequence"/>
</dbReference>
<feature type="region of interest" description="Disordered" evidence="1">
    <location>
        <begin position="37"/>
        <end position="57"/>
    </location>
</feature>
<gene>
    <name evidence="2" type="ORF">GRI75_10385</name>
</gene>
<dbReference type="InterPro" id="IPR050464">
    <property type="entry name" value="Zeta_carotene_desat/Oxidored"/>
</dbReference>
<dbReference type="SUPFAM" id="SSF51905">
    <property type="entry name" value="FAD/NAD(P)-binding domain"/>
    <property type="match status" value="1"/>
</dbReference>
<comment type="caution">
    <text evidence="2">The sequence shown here is derived from an EMBL/GenBank/DDBJ whole genome shotgun (WGS) entry which is preliminary data.</text>
</comment>
<keyword evidence="3" id="KW-1185">Reference proteome</keyword>
<proteinExistence type="predicted"/>
<dbReference type="OrthoDB" id="231484at2"/>
<evidence type="ECO:0000313" key="2">
    <source>
        <dbReference type="EMBL" id="MXP42047.1"/>
    </source>
</evidence>
<organism evidence="2 3">
    <name type="scientific">Croceibacterium soli</name>
    <dbReference type="NCBI Taxonomy" id="1739690"/>
    <lineage>
        <taxon>Bacteria</taxon>
        <taxon>Pseudomonadati</taxon>
        <taxon>Pseudomonadota</taxon>
        <taxon>Alphaproteobacteria</taxon>
        <taxon>Sphingomonadales</taxon>
        <taxon>Erythrobacteraceae</taxon>
        <taxon>Croceibacterium</taxon>
    </lineage>
</organism>
<evidence type="ECO:0000313" key="3">
    <source>
        <dbReference type="Proteomes" id="UP000469159"/>
    </source>
</evidence>
<dbReference type="PANTHER" id="PTHR42923">
    <property type="entry name" value="PROTOPORPHYRINOGEN OXIDASE"/>
    <property type="match status" value="1"/>
</dbReference>
<dbReference type="InterPro" id="IPR036188">
    <property type="entry name" value="FAD/NAD-bd_sf"/>
</dbReference>
<protein>
    <submittedName>
        <fullName evidence="2">NAD(P)-binding protein</fullName>
    </submittedName>
</protein>
<dbReference type="AlphaFoldDB" id="A0A6I4UXH6"/>
<dbReference type="InterPro" id="IPR006311">
    <property type="entry name" value="TAT_signal"/>
</dbReference>
<dbReference type="GO" id="GO:0016491">
    <property type="term" value="F:oxidoreductase activity"/>
    <property type="evidence" value="ECO:0007669"/>
    <property type="project" value="TreeGrafter"/>
</dbReference>
<reference evidence="2 3" key="1">
    <citation type="submission" date="2019-12" db="EMBL/GenBank/DDBJ databases">
        <title>Genomic-based taxomic classification of the family Erythrobacteraceae.</title>
        <authorList>
            <person name="Xu L."/>
        </authorList>
    </citation>
    <scope>NUCLEOTIDE SEQUENCE [LARGE SCALE GENOMIC DNA]</scope>
    <source>
        <strain evidence="2 3">MCCC 1K02066</strain>
    </source>
</reference>
<dbReference type="Pfam" id="PF13450">
    <property type="entry name" value="NAD_binding_8"/>
    <property type="match status" value="1"/>
</dbReference>
<dbReference type="EMBL" id="WTYK01000005">
    <property type="protein sequence ID" value="MXP42047.1"/>
    <property type="molecule type" value="Genomic_DNA"/>
</dbReference>